<evidence type="ECO:0000313" key="8">
    <source>
        <dbReference type="Proteomes" id="UP000031036"/>
    </source>
</evidence>
<dbReference type="InterPro" id="IPR029705">
    <property type="entry name" value="VPS35L"/>
</dbReference>
<evidence type="ECO:0000313" key="7">
    <source>
        <dbReference type="EMBL" id="KHN88673.1"/>
    </source>
</evidence>
<comment type="caution">
    <text evidence="7">The sequence shown here is derived from an EMBL/GenBank/DDBJ whole genome shotgun (WGS) entry which is preliminary data.</text>
</comment>
<sequence>MLFDDSAVTWKWKWRKRNWKREEEEWIVEGAEVLIDPLSTRRLRMHTRLQGTQAATRKNEPTPDFIDPLGATRAEQLEPTVACIDPIAVRTEKCEPTLTNTLATHQDDLLTKETWQYNGASNGRKSDRGGRGEERSLCSGGEGKDSDVSCKSATRAEQLEPTVACIDPIAVRTEKCEPTLTNTLATHQDDLLTKETLLPGFEPWSVKRKRILSEFTTNEKLSITSSFLPNGIPLNTQILIADRAAHRLEQLDDSSGLKKLADLSQEEYVRNVNELRKKLLTAWANEKKVESVQIVVELSRILSSTAAPHFYPSQFVLITDILDIFGDLVYERLLSKANKERAEAGLGPLPKHFTHEDVPLATRETAKNWFCKIGDILELLPRFYVETAIINCIVFLDADSLSANLHRLSGMPLSIQHPLIASYARAYLCRVAMRLSPADRAPHWKCLNDWMQSFDTQPVCIWLEQLDDSSGLKKLADLSQEEYVRNVNELRKKLLTAWANEKKVESVQIVVELSRILSSTAAPHFYPSQFVLITDILDIFGDLVYERLLSKANKERAEAGLGPLPKHFTHEDVPLATRETAKNWFCKIGDILELLPRFYVETAIINCIVFLDADSLSANLHRLSGMPLSIQHPLIASYARAYLCRVAMRLSPADRAPHWKCLNDWMQSFDTQPKYEHFYDSLLSIVEKLMNDRLDIADLFATEQFPALIDLFRNDATCVKCATIVLSAFVRAHPMRYSSNFQFANQILGLCKLLHDSLNATSTDKDVKMASMLIERSLDRFDVDVDPERALDFFVDCRASLGNIDSTVAWTVSRVCALGYSIVRRGANSRTAASFLRACIANAFITIASLSNVVHKIQLYIETGMLALFVNSLPQADAIVKCCIELLAASQEVTVCEYRQAASSFLAFLLFVPDSPTKAPLYMFNAFLNATARYVWGNECIERGRLFIDCLRYLSAMAQTDLPYRIGYSQCNDAIYGSSVEFMEAIKEKADVVIGQLEELYNQHGDKSITFAIELLETIISIGDIQALGSLVIELYAKCTVRNETRERRRCVRERIAKRATNSAPVQSVYKTICELESRSK</sequence>
<dbReference type="OMA" id="RVEVCKN"/>
<comment type="subcellular location">
    <subcellularLocation>
        <location evidence="1">Endosome</location>
    </subcellularLocation>
</comment>
<proteinExistence type="inferred from homology"/>
<feature type="compositionally biased region" description="Basic and acidic residues" evidence="6">
    <location>
        <begin position="124"/>
        <end position="148"/>
    </location>
</feature>
<evidence type="ECO:0000256" key="1">
    <source>
        <dbReference type="ARBA" id="ARBA00004177"/>
    </source>
</evidence>
<keyword evidence="4" id="KW-0967">Endosome</keyword>
<dbReference type="GO" id="GO:0005768">
    <property type="term" value="C:endosome"/>
    <property type="evidence" value="ECO:0007669"/>
    <property type="project" value="UniProtKB-SubCell"/>
</dbReference>
<dbReference type="EMBL" id="JPKZ01000195">
    <property type="protein sequence ID" value="KHN88673.1"/>
    <property type="molecule type" value="Genomic_DNA"/>
</dbReference>
<dbReference type="Proteomes" id="UP000031036">
    <property type="component" value="Unassembled WGS sequence"/>
</dbReference>
<feature type="region of interest" description="Disordered" evidence="6">
    <location>
        <begin position="118"/>
        <end position="149"/>
    </location>
</feature>
<evidence type="ECO:0000256" key="4">
    <source>
        <dbReference type="ARBA" id="ARBA00022753"/>
    </source>
</evidence>
<keyword evidence="3" id="KW-0813">Transport</keyword>
<evidence type="ECO:0000256" key="5">
    <source>
        <dbReference type="ARBA" id="ARBA00022927"/>
    </source>
</evidence>
<protein>
    <submittedName>
        <fullName evidence="7">UPF0505 protein C16orf62-like protein</fullName>
    </submittedName>
</protein>
<keyword evidence="8" id="KW-1185">Reference proteome</keyword>
<dbReference type="STRING" id="6265.A0A0B2W3X0"/>
<dbReference type="AlphaFoldDB" id="A0A0B2W3X0"/>
<evidence type="ECO:0000256" key="2">
    <source>
        <dbReference type="ARBA" id="ARBA00010704"/>
    </source>
</evidence>
<dbReference type="OrthoDB" id="1734063at2759"/>
<comment type="similarity">
    <text evidence="2">Belongs to the VPS35L family.</text>
</comment>
<keyword evidence="5" id="KW-0653">Protein transport</keyword>
<accession>A0A0B2W3X0</accession>
<name>A0A0B2W3X0_TOXCA</name>
<organism evidence="7 8">
    <name type="scientific">Toxocara canis</name>
    <name type="common">Canine roundworm</name>
    <dbReference type="NCBI Taxonomy" id="6265"/>
    <lineage>
        <taxon>Eukaryota</taxon>
        <taxon>Metazoa</taxon>
        <taxon>Ecdysozoa</taxon>
        <taxon>Nematoda</taxon>
        <taxon>Chromadorea</taxon>
        <taxon>Rhabditida</taxon>
        <taxon>Spirurina</taxon>
        <taxon>Ascaridomorpha</taxon>
        <taxon>Ascaridoidea</taxon>
        <taxon>Toxocaridae</taxon>
        <taxon>Toxocara</taxon>
    </lineage>
</organism>
<reference evidence="7 8" key="1">
    <citation type="submission" date="2014-11" db="EMBL/GenBank/DDBJ databases">
        <title>Genetic blueprint of the zoonotic pathogen Toxocara canis.</title>
        <authorList>
            <person name="Zhu X.-Q."/>
            <person name="Korhonen P.K."/>
            <person name="Cai H."/>
            <person name="Young N.D."/>
            <person name="Nejsum P."/>
            <person name="von Samson-Himmelstjerna G."/>
            <person name="Boag P.R."/>
            <person name="Tan P."/>
            <person name="Li Q."/>
            <person name="Min J."/>
            <person name="Yang Y."/>
            <person name="Wang X."/>
            <person name="Fang X."/>
            <person name="Hall R.S."/>
            <person name="Hofmann A."/>
            <person name="Sternberg P.W."/>
            <person name="Jex A.R."/>
            <person name="Gasser R.B."/>
        </authorList>
    </citation>
    <scope>NUCLEOTIDE SEQUENCE [LARGE SCALE GENOMIC DNA]</scope>
    <source>
        <strain evidence="7">PN_DK_2014</strain>
    </source>
</reference>
<dbReference type="GO" id="GO:0032456">
    <property type="term" value="P:endocytic recycling"/>
    <property type="evidence" value="ECO:0007669"/>
    <property type="project" value="InterPro"/>
</dbReference>
<evidence type="ECO:0000256" key="6">
    <source>
        <dbReference type="SAM" id="MobiDB-lite"/>
    </source>
</evidence>
<dbReference type="PANTHER" id="PTHR13673:SF0">
    <property type="entry name" value="VPS35 ENDOSOMAL PROTEIN-SORTING FACTOR-LIKE"/>
    <property type="match status" value="1"/>
</dbReference>
<evidence type="ECO:0000256" key="3">
    <source>
        <dbReference type="ARBA" id="ARBA00022448"/>
    </source>
</evidence>
<dbReference type="GO" id="GO:0015031">
    <property type="term" value="P:protein transport"/>
    <property type="evidence" value="ECO:0007669"/>
    <property type="project" value="UniProtKB-KW"/>
</dbReference>
<gene>
    <name evidence="7" type="ORF">Tcan_14788</name>
</gene>
<dbReference type="PANTHER" id="PTHR13673">
    <property type="entry name" value="ESOPHAGEAL CANCER ASSOCIATED PROTEIN"/>
    <property type="match status" value="1"/>
</dbReference>